<evidence type="ECO:0000313" key="2">
    <source>
        <dbReference type="Proteomes" id="UP000579812"/>
    </source>
</evidence>
<name>A0A7J6CHW7_9TELE</name>
<organism evidence="1 2">
    <name type="scientific">Onychostoma macrolepis</name>
    <dbReference type="NCBI Taxonomy" id="369639"/>
    <lineage>
        <taxon>Eukaryota</taxon>
        <taxon>Metazoa</taxon>
        <taxon>Chordata</taxon>
        <taxon>Craniata</taxon>
        <taxon>Vertebrata</taxon>
        <taxon>Euteleostomi</taxon>
        <taxon>Actinopterygii</taxon>
        <taxon>Neopterygii</taxon>
        <taxon>Teleostei</taxon>
        <taxon>Ostariophysi</taxon>
        <taxon>Cypriniformes</taxon>
        <taxon>Cyprinidae</taxon>
        <taxon>Acrossocheilinae</taxon>
        <taxon>Onychostoma</taxon>
    </lineage>
</organism>
<comment type="caution">
    <text evidence="1">The sequence shown here is derived from an EMBL/GenBank/DDBJ whole genome shotgun (WGS) entry which is preliminary data.</text>
</comment>
<evidence type="ECO:0000313" key="1">
    <source>
        <dbReference type="EMBL" id="KAF4106751.1"/>
    </source>
</evidence>
<gene>
    <name evidence="1" type="ORF">G5714_012741</name>
</gene>
<proteinExistence type="predicted"/>
<keyword evidence="2" id="KW-1185">Reference proteome</keyword>
<dbReference type="AlphaFoldDB" id="A0A7J6CHW7"/>
<reference evidence="1 2" key="1">
    <citation type="submission" date="2020-04" db="EMBL/GenBank/DDBJ databases">
        <title>Chromosome-level genome assembly of a cyprinid fish Onychostoma macrolepis by integration of Nanopore Sequencing, Bionano and Hi-C technology.</title>
        <authorList>
            <person name="Wang D."/>
        </authorList>
    </citation>
    <scope>NUCLEOTIDE SEQUENCE [LARGE SCALE GENOMIC DNA]</scope>
    <source>
        <strain evidence="1">SWU-2019</strain>
        <tissue evidence="1">Muscle</tissue>
    </source>
</reference>
<protein>
    <submittedName>
        <fullName evidence="1">Uncharacterized protein</fullName>
    </submittedName>
</protein>
<dbReference type="EMBL" id="JAAMOB010000012">
    <property type="protein sequence ID" value="KAF4106751.1"/>
    <property type="molecule type" value="Genomic_DNA"/>
</dbReference>
<dbReference type="Proteomes" id="UP000579812">
    <property type="component" value="Unassembled WGS sequence"/>
</dbReference>
<accession>A0A7J6CHW7</accession>
<sequence>MDYKLTTKRRHILAMSRGKVADLHNRSLSLTVVSLPNCHTAQLPEICNYKIVHFQILRTSTGSCHRFCSSQIQVARCHPEVTTWHHRSFHW</sequence>